<sequence length="51" mass="5880">EKFSVESSSESLNGARGNRLGRWPFCGGGNAVCNYRRVTRWDRWVRDVMSE</sequence>
<organism evidence="1 2">
    <name type="scientific">Pararge aegeria aegeria</name>
    <dbReference type="NCBI Taxonomy" id="348720"/>
    <lineage>
        <taxon>Eukaryota</taxon>
        <taxon>Metazoa</taxon>
        <taxon>Ecdysozoa</taxon>
        <taxon>Arthropoda</taxon>
        <taxon>Hexapoda</taxon>
        <taxon>Insecta</taxon>
        <taxon>Pterygota</taxon>
        <taxon>Neoptera</taxon>
        <taxon>Endopterygota</taxon>
        <taxon>Lepidoptera</taxon>
        <taxon>Glossata</taxon>
        <taxon>Ditrysia</taxon>
        <taxon>Papilionoidea</taxon>
        <taxon>Nymphalidae</taxon>
        <taxon>Satyrinae</taxon>
        <taxon>Satyrini</taxon>
        <taxon>Parargina</taxon>
        <taxon>Pararge</taxon>
    </lineage>
</organism>
<dbReference type="EMBL" id="CAKXAJ010024362">
    <property type="protein sequence ID" value="CAH2228609.1"/>
    <property type="molecule type" value="Genomic_DNA"/>
</dbReference>
<keyword evidence="2" id="KW-1185">Reference proteome</keyword>
<proteinExistence type="predicted"/>
<dbReference type="AlphaFoldDB" id="A0A8S4QZN9"/>
<accession>A0A8S4QZN9</accession>
<evidence type="ECO:0000313" key="2">
    <source>
        <dbReference type="Proteomes" id="UP000838756"/>
    </source>
</evidence>
<protein>
    <submittedName>
        <fullName evidence="1">Jg1271 protein</fullName>
    </submittedName>
</protein>
<comment type="caution">
    <text evidence="1">The sequence shown here is derived from an EMBL/GenBank/DDBJ whole genome shotgun (WGS) entry which is preliminary data.</text>
</comment>
<gene>
    <name evidence="1" type="primary">jg1271</name>
    <name evidence="1" type="ORF">PAEG_LOCUS8406</name>
</gene>
<dbReference type="Proteomes" id="UP000838756">
    <property type="component" value="Unassembled WGS sequence"/>
</dbReference>
<feature type="non-terminal residue" evidence="1">
    <location>
        <position position="1"/>
    </location>
</feature>
<name>A0A8S4QZN9_9NEOP</name>
<evidence type="ECO:0000313" key="1">
    <source>
        <dbReference type="EMBL" id="CAH2228609.1"/>
    </source>
</evidence>
<reference evidence="1" key="1">
    <citation type="submission" date="2022-03" db="EMBL/GenBank/DDBJ databases">
        <authorList>
            <person name="Lindestad O."/>
        </authorList>
    </citation>
    <scope>NUCLEOTIDE SEQUENCE</scope>
</reference>